<dbReference type="PANTHER" id="PTHR11014:SF167">
    <property type="entry name" value="IAA-AMINO ACID HYDROLASE ILR1-LIKE 9"/>
    <property type="match status" value="1"/>
</dbReference>
<sequence length="206" mass="22853">MAAAASSTLLPLLLIVVVFLHLSTLASAAVAAADDDLLSAAREPGLAEWLRDVRRRIHRRPELAFQEHRTSELVRDELDAIGVPYAWPVARTGVVATIAGGAGPGPVVALRADMDALPVQELVDWEHKSQEDGKMHACGHDAHTAMLLGAAKLLQQRKNELKVFFYNGRFLLNLDNYIEKIQLSCEHFRSSHVAKTHFKREKHEKN</sequence>
<dbReference type="PANTHER" id="PTHR11014">
    <property type="entry name" value="PEPTIDASE M20 FAMILY MEMBER"/>
    <property type="match status" value="1"/>
</dbReference>
<dbReference type="EMBL" id="JAAALK010000079">
    <property type="protein sequence ID" value="KAG8100189.1"/>
    <property type="molecule type" value="Genomic_DNA"/>
</dbReference>
<comment type="function">
    <text evidence="1">Hydrolyzes certain amino acid conjugates of the plant growth regulator indole-3-acetic acid (IAA).</text>
</comment>
<organism evidence="3 4">
    <name type="scientific">Zizania palustris</name>
    <name type="common">Northern wild rice</name>
    <dbReference type="NCBI Taxonomy" id="103762"/>
    <lineage>
        <taxon>Eukaryota</taxon>
        <taxon>Viridiplantae</taxon>
        <taxon>Streptophyta</taxon>
        <taxon>Embryophyta</taxon>
        <taxon>Tracheophyta</taxon>
        <taxon>Spermatophyta</taxon>
        <taxon>Magnoliopsida</taxon>
        <taxon>Liliopsida</taxon>
        <taxon>Poales</taxon>
        <taxon>Poaceae</taxon>
        <taxon>BOP clade</taxon>
        <taxon>Oryzoideae</taxon>
        <taxon>Oryzeae</taxon>
        <taxon>Zizaniinae</taxon>
        <taxon>Zizania</taxon>
    </lineage>
</organism>
<feature type="signal peptide" evidence="2">
    <location>
        <begin position="1"/>
        <end position="28"/>
    </location>
</feature>
<keyword evidence="2" id="KW-0732">Signal</keyword>
<evidence type="ECO:0000256" key="1">
    <source>
        <dbReference type="ARBA" id="ARBA00003007"/>
    </source>
</evidence>
<dbReference type="GO" id="GO:0005783">
    <property type="term" value="C:endoplasmic reticulum"/>
    <property type="evidence" value="ECO:0007669"/>
    <property type="project" value="TreeGrafter"/>
</dbReference>
<dbReference type="GO" id="GO:0010179">
    <property type="term" value="F:IAA-Ala conjugate hydrolase activity"/>
    <property type="evidence" value="ECO:0007669"/>
    <property type="project" value="TreeGrafter"/>
</dbReference>
<protein>
    <recommendedName>
        <fullName evidence="5">Peptidase M20 dimerisation domain-containing protein</fullName>
    </recommendedName>
</protein>
<evidence type="ECO:0000256" key="2">
    <source>
        <dbReference type="SAM" id="SignalP"/>
    </source>
</evidence>
<evidence type="ECO:0000313" key="3">
    <source>
        <dbReference type="EMBL" id="KAG8100189.1"/>
    </source>
</evidence>
<dbReference type="InterPro" id="IPR017439">
    <property type="entry name" value="Amidohydrolase"/>
</dbReference>
<keyword evidence="4" id="KW-1185">Reference proteome</keyword>
<proteinExistence type="predicted"/>
<dbReference type="InterPro" id="IPR002933">
    <property type="entry name" value="Peptidase_M20"/>
</dbReference>
<dbReference type="OrthoDB" id="6119954at2759"/>
<feature type="chain" id="PRO_5035293366" description="Peptidase M20 dimerisation domain-containing protein" evidence="2">
    <location>
        <begin position="29"/>
        <end position="206"/>
    </location>
</feature>
<dbReference type="GO" id="GO:0009850">
    <property type="term" value="P:auxin metabolic process"/>
    <property type="evidence" value="ECO:0007669"/>
    <property type="project" value="TreeGrafter"/>
</dbReference>
<name>A0A8J5X2L8_ZIZPA</name>
<dbReference type="Proteomes" id="UP000729402">
    <property type="component" value="Unassembled WGS sequence"/>
</dbReference>
<reference evidence="3" key="1">
    <citation type="journal article" date="2021" name="bioRxiv">
        <title>Whole Genome Assembly and Annotation of Northern Wild Rice, Zizania palustris L., Supports a Whole Genome Duplication in the Zizania Genus.</title>
        <authorList>
            <person name="Haas M."/>
            <person name="Kono T."/>
            <person name="Macchietto M."/>
            <person name="Millas R."/>
            <person name="McGilp L."/>
            <person name="Shao M."/>
            <person name="Duquette J."/>
            <person name="Hirsch C.N."/>
            <person name="Kimball J."/>
        </authorList>
    </citation>
    <scope>NUCLEOTIDE SEQUENCE</scope>
    <source>
        <tissue evidence="3">Fresh leaf tissue</tissue>
    </source>
</reference>
<dbReference type="Pfam" id="PF01546">
    <property type="entry name" value="Peptidase_M20"/>
    <property type="match status" value="1"/>
</dbReference>
<reference evidence="3" key="2">
    <citation type="submission" date="2021-02" db="EMBL/GenBank/DDBJ databases">
        <authorList>
            <person name="Kimball J.A."/>
            <person name="Haas M.W."/>
            <person name="Macchietto M."/>
            <person name="Kono T."/>
            <person name="Duquette J."/>
            <person name="Shao M."/>
        </authorList>
    </citation>
    <scope>NUCLEOTIDE SEQUENCE</scope>
    <source>
        <tissue evidence="3">Fresh leaf tissue</tissue>
    </source>
</reference>
<evidence type="ECO:0000313" key="4">
    <source>
        <dbReference type="Proteomes" id="UP000729402"/>
    </source>
</evidence>
<comment type="caution">
    <text evidence="3">The sequence shown here is derived from an EMBL/GenBank/DDBJ whole genome shotgun (WGS) entry which is preliminary data.</text>
</comment>
<evidence type="ECO:0008006" key="5">
    <source>
        <dbReference type="Google" id="ProtNLM"/>
    </source>
</evidence>
<gene>
    <name evidence="3" type="ORF">GUJ93_ZPchr0013g35716</name>
</gene>
<dbReference type="AlphaFoldDB" id="A0A8J5X2L8"/>
<accession>A0A8J5X2L8</accession>